<evidence type="ECO:0000313" key="3">
    <source>
        <dbReference type="Proteomes" id="UP000176583"/>
    </source>
</evidence>
<feature type="region of interest" description="Disordered" evidence="1">
    <location>
        <begin position="79"/>
        <end position="104"/>
    </location>
</feature>
<evidence type="ECO:0000256" key="1">
    <source>
        <dbReference type="SAM" id="MobiDB-lite"/>
    </source>
</evidence>
<evidence type="ECO:0000313" key="2">
    <source>
        <dbReference type="EMBL" id="OGC44953.1"/>
    </source>
</evidence>
<dbReference type="AlphaFoldDB" id="A0A1F4UL49"/>
<feature type="region of interest" description="Disordered" evidence="1">
    <location>
        <begin position="1"/>
        <end position="43"/>
    </location>
</feature>
<evidence type="ECO:0008006" key="4">
    <source>
        <dbReference type="Google" id="ProtNLM"/>
    </source>
</evidence>
<proteinExistence type="predicted"/>
<protein>
    <recommendedName>
        <fullName evidence="4">Scaffolding protein</fullName>
    </recommendedName>
</protein>
<feature type="region of interest" description="Disordered" evidence="1">
    <location>
        <begin position="188"/>
        <end position="217"/>
    </location>
</feature>
<comment type="caution">
    <text evidence="2">The sequence shown here is derived from an EMBL/GenBank/DDBJ whole genome shotgun (WGS) entry which is preliminary data.</text>
</comment>
<sequence length="248" mass="27180">MSNIENVTQTPGDVTPEGKIETPEGNKPEETKGTPQADSPEEIAAKLTEKDKEISDLRKAVAGFQPVLEDKSIKLDRAEKERETLKEQLEESRKSDYESPNEGILTAQLRQKRTELMESKAQRKAAEIVRKYNLPGTLAEKIAAKPFAYIDVPKDATEDTIELDVAEQLPSYLDTLVKEIGTVNPAPELKEPVVSAPPAPGGGTPSGGSLVYADEIDPRTPGGYAKFKELKDKIESGQVRVLPSRKSR</sequence>
<accession>A0A1F4UL49</accession>
<feature type="compositionally biased region" description="Basic and acidic residues" evidence="1">
    <location>
        <begin position="79"/>
        <end position="97"/>
    </location>
</feature>
<organism evidence="2 3">
    <name type="scientific">candidate division WWE3 bacterium RBG_19FT_COMBO_53_11</name>
    <dbReference type="NCBI Taxonomy" id="1802613"/>
    <lineage>
        <taxon>Bacteria</taxon>
        <taxon>Katanobacteria</taxon>
    </lineage>
</organism>
<name>A0A1F4UL49_UNCKA</name>
<gene>
    <name evidence="2" type="ORF">A2V54_01530</name>
</gene>
<feature type="compositionally biased region" description="Polar residues" evidence="1">
    <location>
        <begin position="1"/>
        <end position="12"/>
    </location>
</feature>
<dbReference type="EMBL" id="MEUW01000002">
    <property type="protein sequence ID" value="OGC44953.1"/>
    <property type="molecule type" value="Genomic_DNA"/>
</dbReference>
<dbReference type="Proteomes" id="UP000176583">
    <property type="component" value="Unassembled WGS sequence"/>
</dbReference>
<reference evidence="2 3" key="1">
    <citation type="journal article" date="2016" name="Nat. Commun.">
        <title>Thousands of microbial genomes shed light on interconnected biogeochemical processes in an aquifer system.</title>
        <authorList>
            <person name="Anantharaman K."/>
            <person name="Brown C.T."/>
            <person name="Hug L.A."/>
            <person name="Sharon I."/>
            <person name="Castelle C.J."/>
            <person name="Probst A.J."/>
            <person name="Thomas B.C."/>
            <person name="Singh A."/>
            <person name="Wilkins M.J."/>
            <person name="Karaoz U."/>
            <person name="Brodie E.L."/>
            <person name="Williams K.H."/>
            <person name="Hubbard S.S."/>
            <person name="Banfield J.F."/>
        </authorList>
    </citation>
    <scope>NUCLEOTIDE SEQUENCE [LARGE SCALE GENOMIC DNA]</scope>
</reference>
<feature type="compositionally biased region" description="Basic and acidic residues" evidence="1">
    <location>
        <begin position="16"/>
        <end position="32"/>
    </location>
</feature>